<keyword evidence="1" id="KW-0472">Membrane</keyword>
<sequence>MKPTFYRQEALEVYLKQQTTINPLSIDESRPRYWLWLIICGLGLGLSWLLLQPQPQQPNSSASVINQRQIRYQTKQSVMLNQIVNVYVNQVAISATVAQVNPHQDATTVVLTLPTLVYPADQLVIFEDSQTLGSLLMNSW</sequence>
<dbReference type="AlphaFoldDB" id="A9AUI6"/>
<reference evidence="2 3" key="1">
    <citation type="journal article" date="2011" name="Stand. Genomic Sci.">
        <title>Complete genome sequence of the filamentous gliding predatory bacterium Herpetosiphon aurantiacus type strain (114-95(T)).</title>
        <authorList>
            <person name="Kiss H."/>
            <person name="Nett M."/>
            <person name="Domin N."/>
            <person name="Martin K."/>
            <person name="Maresca J.A."/>
            <person name="Copeland A."/>
            <person name="Lapidus A."/>
            <person name="Lucas S."/>
            <person name="Berry K.W."/>
            <person name="Glavina Del Rio T."/>
            <person name="Dalin E."/>
            <person name="Tice H."/>
            <person name="Pitluck S."/>
            <person name="Richardson P."/>
            <person name="Bruce D."/>
            <person name="Goodwin L."/>
            <person name="Han C."/>
            <person name="Detter J.C."/>
            <person name="Schmutz J."/>
            <person name="Brettin T."/>
            <person name="Land M."/>
            <person name="Hauser L."/>
            <person name="Kyrpides N.C."/>
            <person name="Ivanova N."/>
            <person name="Goker M."/>
            <person name="Woyke T."/>
            <person name="Klenk H.P."/>
            <person name="Bryant D.A."/>
        </authorList>
    </citation>
    <scope>NUCLEOTIDE SEQUENCE [LARGE SCALE GENOMIC DNA]</scope>
    <source>
        <strain evidence="3">ATCC 23779 / DSM 785 / 114-95</strain>
    </source>
</reference>
<evidence type="ECO:0000313" key="2">
    <source>
        <dbReference type="EMBL" id="ABX04513.1"/>
    </source>
</evidence>
<evidence type="ECO:0000313" key="3">
    <source>
        <dbReference type="Proteomes" id="UP000000787"/>
    </source>
</evidence>
<dbReference type="Proteomes" id="UP000000787">
    <property type="component" value="Chromosome"/>
</dbReference>
<proteinExistence type="predicted"/>
<dbReference type="InParanoid" id="A9AUI6"/>
<keyword evidence="1" id="KW-1133">Transmembrane helix</keyword>
<name>A9AUI6_HERA2</name>
<gene>
    <name evidence="2" type="ordered locus">Haur_1870</name>
</gene>
<evidence type="ECO:0000256" key="1">
    <source>
        <dbReference type="SAM" id="Phobius"/>
    </source>
</evidence>
<dbReference type="EMBL" id="CP000875">
    <property type="protein sequence ID" value="ABX04513.1"/>
    <property type="molecule type" value="Genomic_DNA"/>
</dbReference>
<feature type="transmembrane region" description="Helical" evidence="1">
    <location>
        <begin position="33"/>
        <end position="51"/>
    </location>
</feature>
<dbReference type="BioCyc" id="HAUR316274:GHYA-1899-MONOMER"/>
<dbReference type="HOGENOM" id="CLU_1832419_0_0_0"/>
<accession>A9AUI6</accession>
<protein>
    <submittedName>
        <fullName evidence="2">Uncharacterized protein</fullName>
    </submittedName>
</protein>
<dbReference type="STRING" id="316274.Haur_1870"/>
<organism evidence="2 3">
    <name type="scientific">Herpetosiphon aurantiacus (strain ATCC 23779 / DSM 785 / 114-95)</name>
    <dbReference type="NCBI Taxonomy" id="316274"/>
    <lineage>
        <taxon>Bacteria</taxon>
        <taxon>Bacillati</taxon>
        <taxon>Chloroflexota</taxon>
        <taxon>Chloroflexia</taxon>
        <taxon>Herpetosiphonales</taxon>
        <taxon>Herpetosiphonaceae</taxon>
        <taxon>Herpetosiphon</taxon>
    </lineage>
</organism>
<dbReference type="KEGG" id="hau:Haur_1870"/>
<keyword evidence="3" id="KW-1185">Reference proteome</keyword>
<keyword evidence="1" id="KW-0812">Transmembrane</keyword>